<evidence type="ECO:0000313" key="3">
    <source>
        <dbReference type="Proteomes" id="UP000646827"/>
    </source>
</evidence>
<evidence type="ECO:0000313" key="2">
    <source>
        <dbReference type="EMBL" id="KAG2227719.1"/>
    </source>
</evidence>
<reference evidence="2 3" key="1">
    <citation type="submission" date="2020-12" db="EMBL/GenBank/DDBJ databases">
        <title>Metabolic potential, ecology and presence of endohyphal bacteria is reflected in genomic diversity of Mucoromycotina.</title>
        <authorList>
            <person name="Muszewska A."/>
            <person name="Okrasinska A."/>
            <person name="Steczkiewicz K."/>
            <person name="Drgas O."/>
            <person name="Orlowska M."/>
            <person name="Perlinska-Lenart U."/>
            <person name="Aleksandrzak-Piekarczyk T."/>
            <person name="Szatraj K."/>
            <person name="Zielenkiewicz U."/>
            <person name="Pilsyk S."/>
            <person name="Malc E."/>
            <person name="Mieczkowski P."/>
            <person name="Kruszewska J.S."/>
            <person name="Biernat P."/>
            <person name="Pawlowska J."/>
        </authorList>
    </citation>
    <scope>NUCLEOTIDE SEQUENCE [LARGE SCALE GENOMIC DNA]</scope>
    <source>
        <strain evidence="2 3">CBS 142.35</strain>
    </source>
</reference>
<proteinExistence type="predicted"/>
<evidence type="ECO:0000256" key="1">
    <source>
        <dbReference type="SAM" id="MobiDB-lite"/>
    </source>
</evidence>
<organism evidence="2 3">
    <name type="scientific">Circinella minor</name>
    <dbReference type="NCBI Taxonomy" id="1195481"/>
    <lineage>
        <taxon>Eukaryota</taxon>
        <taxon>Fungi</taxon>
        <taxon>Fungi incertae sedis</taxon>
        <taxon>Mucoromycota</taxon>
        <taxon>Mucoromycotina</taxon>
        <taxon>Mucoromycetes</taxon>
        <taxon>Mucorales</taxon>
        <taxon>Lichtheimiaceae</taxon>
        <taxon>Circinella</taxon>
    </lineage>
</organism>
<gene>
    <name evidence="2" type="ORF">INT45_004761</name>
</gene>
<name>A0A8H7SE42_9FUNG</name>
<protein>
    <submittedName>
        <fullName evidence="2">Uncharacterized protein</fullName>
    </submittedName>
</protein>
<accession>A0A8H7SE42</accession>
<feature type="region of interest" description="Disordered" evidence="1">
    <location>
        <begin position="265"/>
        <end position="284"/>
    </location>
</feature>
<sequence length="356" mass="40735">MDILLSSLVGKEAFQKYVSTDGEWIDGKRNNTLFISADSEDRSLPPVLVSVQYTVDKSFLRCLTGYALHIYDQYKKEPIVLTLCINKTNADVVSNFSDSSIPYMKLLPSVFWAKKHCIITPTTLKYYLDQEHNITNNNESVANSDNSSYSRRINISNNNKNSGNNLPALAAVALVLMSQKQSMFKLPHYKNDPTVKLCHEIYDNEIRRQESVGNVYVKVATQTQTQFKRIMEQVDQDGPNMRKKIKELSNEGIIFTETYLYKSGEQEQESISTSPPIPRNDHKSNLSSKITVALPLLPSNPTDMEFVNHWKREYMKTHKRMNWATCFEEGRNAGLLSAYKNQASLKNTYNKKYPSL</sequence>
<dbReference type="AlphaFoldDB" id="A0A8H7SE42"/>
<keyword evidence="3" id="KW-1185">Reference proteome</keyword>
<comment type="caution">
    <text evidence="2">The sequence shown here is derived from an EMBL/GenBank/DDBJ whole genome shotgun (WGS) entry which is preliminary data.</text>
</comment>
<dbReference type="Proteomes" id="UP000646827">
    <property type="component" value="Unassembled WGS sequence"/>
</dbReference>
<dbReference type="EMBL" id="JAEPRB010000005">
    <property type="protein sequence ID" value="KAG2227719.1"/>
    <property type="molecule type" value="Genomic_DNA"/>
</dbReference>
<dbReference type="OrthoDB" id="2210777at2759"/>